<feature type="domain" description="SWIM-type" evidence="2">
    <location>
        <begin position="49"/>
        <end position="86"/>
    </location>
</feature>
<dbReference type="Pfam" id="PF04434">
    <property type="entry name" value="SWIM"/>
    <property type="match status" value="1"/>
</dbReference>
<dbReference type="Proteomes" id="UP001464555">
    <property type="component" value="Unassembled WGS sequence"/>
</dbReference>
<organism evidence="3 4">
    <name type="scientific">Flavobacterium arundinis</name>
    <dbReference type="NCBI Taxonomy" id="3139143"/>
    <lineage>
        <taxon>Bacteria</taxon>
        <taxon>Pseudomonadati</taxon>
        <taxon>Bacteroidota</taxon>
        <taxon>Flavobacteriia</taxon>
        <taxon>Flavobacteriales</taxon>
        <taxon>Flavobacteriaceae</taxon>
        <taxon>Flavobacterium</taxon>
    </lineage>
</organism>
<accession>A0ABU9HUE5</accession>
<reference evidence="3 4" key="1">
    <citation type="submission" date="2024-04" db="EMBL/GenBank/DDBJ databases">
        <title>Flavobacterium sp. DGU11 16S ribosomal RNA gene Genome sequencing and assembly.</title>
        <authorList>
            <person name="Park S."/>
        </authorList>
    </citation>
    <scope>NUCLEOTIDE SEQUENCE [LARGE SCALE GENOMIC DNA]</scope>
    <source>
        <strain evidence="3 4">DGU11</strain>
    </source>
</reference>
<sequence length="582" mass="66935">MFSIYDFMDFFPKAIVQRGENYFENGHVKKVKEGKKGTWSARVEGSEKYTVTVTVTDNIIVEDYYCDCPYDGDACKHVAAMLFYLAENMTIDTTPAKEENEPEKKSAAKKKKPSFDSMLDSISQDEYKDFIKQYSASDKKFKSEFELYFSHKNESFDIVKAYTSIIRKLLKSSSHSGYMDYRSTKAAAREIASIIGTVEEYVAKGNLRDALSLSKTLIFETCKGIEYCDDSSGMLGDVIFTSIELLSELVNKSTAPYSIKEQSFDFLEKELDNSLYFDYGDFGYSLEDIFQDLALTLSRHDTYLDFIERQLKKYSHSYHRKNHYTCQKVIFLKSIGKISEADLLVKQNIDIPEIREAEVEKHVRSSQYDKARVLAAEGLAIAKKAGFWGTINHWKDSLLKIATLENDISNIRLLAKDLAFSSGFKASYYDIWKGTYNNEEWLPIIEEHIESLIKNSIVSARKPNFSSNPYLLEKIAPVYIQEGMLDRLLGLLKEEGSLHNVLKHHNDLIVKYPSELLEIYLPAFEEHCHYADNRSAYRELASTMIKVMKTLPGSDVPIREMALHLIKKYPKRRAMIEELEMV</sequence>
<evidence type="ECO:0000256" key="1">
    <source>
        <dbReference type="PROSITE-ProRule" id="PRU00325"/>
    </source>
</evidence>
<keyword evidence="4" id="KW-1185">Reference proteome</keyword>
<keyword evidence="1" id="KW-0479">Metal-binding</keyword>
<keyword evidence="1" id="KW-0863">Zinc-finger</keyword>
<gene>
    <name evidence="3" type="ORF">AAEO56_03615</name>
</gene>
<dbReference type="PROSITE" id="PS50966">
    <property type="entry name" value="ZF_SWIM"/>
    <property type="match status" value="1"/>
</dbReference>
<protein>
    <submittedName>
        <fullName evidence="3">SWIM zinc finger family protein</fullName>
    </submittedName>
</protein>
<evidence type="ECO:0000313" key="3">
    <source>
        <dbReference type="EMBL" id="MEL1243338.1"/>
    </source>
</evidence>
<evidence type="ECO:0000313" key="4">
    <source>
        <dbReference type="Proteomes" id="UP001464555"/>
    </source>
</evidence>
<proteinExistence type="predicted"/>
<name>A0ABU9HUE5_9FLAO</name>
<keyword evidence="1" id="KW-0862">Zinc</keyword>
<evidence type="ECO:0000259" key="2">
    <source>
        <dbReference type="PROSITE" id="PS50966"/>
    </source>
</evidence>
<comment type="caution">
    <text evidence="3">The sequence shown here is derived from an EMBL/GenBank/DDBJ whole genome shotgun (WGS) entry which is preliminary data.</text>
</comment>
<dbReference type="EMBL" id="JBBYHR010000002">
    <property type="protein sequence ID" value="MEL1243338.1"/>
    <property type="molecule type" value="Genomic_DNA"/>
</dbReference>
<dbReference type="InterPro" id="IPR007527">
    <property type="entry name" value="Znf_SWIM"/>
</dbReference>